<gene>
    <name evidence="2" type="ORF">C7959_103131</name>
</gene>
<proteinExistence type="predicted"/>
<evidence type="ECO:0000256" key="1">
    <source>
        <dbReference type="SAM" id="Phobius"/>
    </source>
</evidence>
<comment type="caution">
    <text evidence="2">The sequence shown here is derived from an EMBL/GenBank/DDBJ whole genome shotgun (WGS) entry which is preliminary data.</text>
</comment>
<dbReference type="STRING" id="926561.GCA_000379025_01796"/>
<evidence type="ECO:0000313" key="2">
    <source>
        <dbReference type="EMBL" id="TDX53278.1"/>
    </source>
</evidence>
<accession>A0A4R8H165</accession>
<dbReference type="Pfam" id="PF07963">
    <property type="entry name" value="N_methyl"/>
    <property type="match status" value="1"/>
</dbReference>
<keyword evidence="3" id="KW-1185">Reference proteome</keyword>
<dbReference type="InterPro" id="IPR012902">
    <property type="entry name" value="N_methyl_site"/>
</dbReference>
<dbReference type="InterPro" id="IPR045584">
    <property type="entry name" value="Pilin-like"/>
</dbReference>
<dbReference type="AlphaFoldDB" id="A0A4R8H165"/>
<feature type="transmembrane region" description="Helical" evidence="1">
    <location>
        <begin position="7"/>
        <end position="32"/>
    </location>
</feature>
<keyword evidence="1" id="KW-0812">Transmembrane</keyword>
<keyword evidence="1" id="KW-0472">Membrane</keyword>
<reference evidence="2 3" key="1">
    <citation type="submission" date="2019-03" db="EMBL/GenBank/DDBJ databases">
        <title>Subsurface microbial communities from deep shales in Ohio and West Virginia, USA.</title>
        <authorList>
            <person name="Wrighton K."/>
        </authorList>
    </citation>
    <scope>NUCLEOTIDE SEQUENCE [LARGE SCALE GENOMIC DNA]</scope>
    <source>
        <strain evidence="2 3">MSL 6dP</strain>
    </source>
</reference>
<organism evidence="2 3">
    <name type="scientific">Orenia marismortui</name>
    <dbReference type="NCBI Taxonomy" id="46469"/>
    <lineage>
        <taxon>Bacteria</taxon>
        <taxon>Bacillati</taxon>
        <taxon>Bacillota</taxon>
        <taxon>Clostridia</taxon>
        <taxon>Halanaerobiales</taxon>
        <taxon>Halobacteroidaceae</taxon>
        <taxon>Orenia</taxon>
    </lineage>
</organism>
<dbReference type="Proteomes" id="UP000295832">
    <property type="component" value="Unassembled WGS sequence"/>
</dbReference>
<keyword evidence="1" id="KW-1133">Transmembrane helix</keyword>
<name>A0A4R8H165_9FIRM</name>
<dbReference type="PROSITE" id="PS00409">
    <property type="entry name" value="PROKAR_NTER_METHYL"/>
    <property type="match status" value="1"/>
</dbReference>
<sequence>MKDYKEGFTLIEVLIAMVILGVGFSILIQGFMEVNDGLETNKNYTYVSSWAESKLKEIALGIDLNNHGTFQSQSLNYRWSTEEKIITQKLKKLILRVQWQEDDKSKSYSLSRYILEED</sequence>
<evidence type="ECO:0000313" key="3">
    <source>
        <dbReference type="Proteomes" id="UP000295832"/>
    </source>
</evidence>
<dbReference type="NCBIfam" id="TIGR02532">
    <property type="entry name" value="IV_pilin_GFxxxE"/>
    <property type="match status" value="1"/>
</dbReference>
<dbReference type="EMBL" id="SOEG01000003">
    <property type="protein sequence ID" value="TDX53278.1"/>
    <property type="molecule type" value="Genomic_DNA"/>
</dbReference>
<dbReference type="SUPFAM" id="SSF54523">
    <property type="entry name" value="Pili subunits"/>
    <property type="match status" value="1"/>
</dbReference>
<dbReference type="RefSeq" id="WP_166667874.1">
    <property type="nucleotide sequence ID" value="NZ_SOEG01000003.1"/>
</dbReference>
<protein>
    <submittedName>
        <fullName evidence="2">Prepilin-type N-terminal cleavage/methylation domain-containing protein</fullName>
    </submittedName>
</protein>